<gene>
    <name evidence="1" type="ORF">HLA99_06200</name>
</gene>
<protein>
    <submittedName>
        <fullName evidence="1">Uncharacterized protein</fullName>
    </submittedName>
</protein>
<keyword evidence="2" id="KW-1185">Reference proteome</keyword>
<dbReference type="AlphaFoldDB" id="A0A7Y2LYZ9"/>
<dbReference type="Proteomes" id="UP000543598">
    <property type="component" value="Unassembled WGS sequence"/>
</dbReference>
<proteinExistence type="predicted"/>
<dbReference type="RefSeq" id="WP_167037441.1">
    <property type="nucleotide sequence ID" value="NZ_BAAANA010000001.1"/>
</dbReference>
<sequence length="196" mass="19601">MSRYVYLLSTLPASVIEKAHESAFKELPAETRRETFDRLRPFMSEAERAQKAEPALLARVLRRATAEGRAQAAAGAENVPPPVGRDASGLLSSDARHPLWPLDDPSLITAVAFSFLSSQSVATYFSVGAGSIALAGEPAWVGDLGSSGSAGLDGGYGGFDGGGFGGGFDGGGFGGGGLDGGGFGGGGLDGGGGGFG</sequence>
<evidence type="ECO:0000313" key="1">
    <source>
        <dbReference type="EMBL" id="NNH03441.1"/>
    </source>
</evidence>
<dbReference type="EMBL" id="JABEMB010000006">
    <property type="protein sequence ID" value="NNH03441.1"/>
    <property type="molecule type" value="Genomic_DNA"/>
</dbReference>
<organism evidence="1 2">
    <name type="scientific">Microbacterium ulmi</name>
    <dbReference type="NCBI Taxonomy" id="179095"/>
    <lineage>
        <taxon>Bacteria</taxon>
        <taxon>Bacillati</taxon>
        <taxon>Actinomycetota</taxon>
        <taxon>Actinomycetes</taxon>
        <taxon>Micrococcales</taxon>
        <taxon>Microbacteriaceae</taxon>
        <taxon>Microbacterium</taxon>
    </lineage>
</organism>
<evidence type="ECO:0000313" key="2">
    <source>
        <dbReference type="Proteomes" id="UP000543598"/>
    </source>
</evidence>
<comment type="caution">
    <text evidence="1">The sequence shown here is derived from an EMBL/GenBank/DDBJ whole genome shotgun (WGS) entry which is preliminary data.</text>
</comment>
<accession>A0A7Y2LYZ9</accession>
<reference evidence="1 2" key="1">
    <citation type="submission" date="2020-05" db="EMBL/GenBank/DDBJ databases">
        <title>MicrobeNet Type strains.</title>
        <authorList>
            <person name="Nicholson A.C."/>
        </authorList>
    </citation>
    <scope>NUCLEOTIDE SEQUENCE [LARGE SCALE GENOMIC DNA]</scope>
    <source>
        <strain evidence="1 2">JCM 14282</strain>
    </source>
</reference>
<name>A0A7Y2LYZ9_9MICO</name>